<keyword evidence="9" id="KW-1185">Reference proteome</keyword>
<dbReference type="Pfam" id="PF00083">
    <property type="entry name" value="Sugar_tr"/>
    <property type="match status" value="1"/>
</dbReference>
<evidence type="ECO:0000256" key="5">
    <source>
        <dbReference type="SAM" id="MobiDB-lite"/>
    </source>
</evidence>
<name>A0A7R8V4R2_HERIL</name>
<evidence type="ECO:0000259" key="7">
    <source>
        <dbReference type="PROSITE" id="PS50850"/>
    </source>
</evidence>
<dbReference type="FunFam" id="1.20.1250.20:FF:000515">
    <property type="entry name" value="Uncharacterized protein, isoform B"/>
    <property type="match status" value="1"/>
</dbReference>
<dbReference type="EMBL" id="LR899014">
    <property type="protein sequence ID" value="CAD7092861.1"/>
    <property type="molecule type" value="Genomic_DNA"/>
</dbReference>
<dbReference type="GO" id="GO:0016020">
    <property type="term" value="C:membrane"/>
    <property type="evidence" value="ECO:0007669"/>
    <property type="project" value="UniProtKB-SubCell"/>
</dbReference>
<dbReference type="GO" id="GO:0022857">
    <property type="term" value="F:transmembrane transporter activity"/>
    <property type="evidence" value="ECO:0007669"/>
    <property type="project" value="InterPro"/>
</dbReference>
<protein>
    <recommendedName>
        <fullName evidence="7">Major facilitator superfamily (MFS) profile domain-containing protein</fullName>
    </recommendedName>
</protein>
<feature type="domain" description="Major facilitator superfamily (MFS) profile" evidence="7">
    <location>
        <begin position="58"/>
        <end position="737"/>
    </location>
</feature>
<feature type="transmembrane region" description="Helical" evidence="6">
    <location>
        <begin position="103"/>
        <end position="124"/>
    </location>
</feature>
<evidence type="ECO:0000256" key="3">
    <source>
        <dbReference type="ARBA" id="ARBA00022989"/>
    </source>
</evidence>
<evidence type="ECO:0000313" key="8">
    <source>
        <dbReference type="EMBL" id="CAD7092861.1"/>
    </source>
</evidence>
<dbReference type="InterPro" id="IPR005829">
    <property type="entry name" value="Sugar_transporter_CS"/>
</dbReference>
<feature type="compositionally biased region" description="Basic and acidic residues" evidence="5">
    <location>
        <begin position="649"/>
        <end position="664"/>
    </location>
</feature>
<dbReference type="SUPFAM" id="SSF103473">
    <property type="entry name" value="MFS general substrate transporter"/>
    <property type="match status" value="1"/>
</dbReference>
<dbReference type="InterPro" id="IPR005828">
    <property type="entry name" value="MFS_sugar_transport-like"/>
</dbReference>
<sequence length="737" mass="83111">METRFRSNRIATGKNLPQPPKIFVNDRPHNFFRNGTRRVVDNQPELGEFRRALPQFIAVGVKNILLFVYGMTLGFPTIVIPAIQGGDGREPSDIVLSRDEISWFSSINLICVPLGCIFSGAFTSPIGKRKAMQLVNFPILASWLLFHFSTSTGYLYAGLCLSGLSGGLMEAPVLTYVAEITEPKYRGMLAASGSACVILGVFIQFVLGSILDWRTIAAVSTVFPVISIIALFFVPESPHWLIRMNRFPEAVKSLTWLRGWVPEYKVEAEFNELYDSIIVKPSQEQAAEEVKRSPVMKYLRLFKKRSFLSPFCLILLTFFIGHFSGKTTLQTYAVQIFHTLKTPVDKYHATILLGLAELIGTILCIVLIHFTGKRPLVFASTIGCGLCIFGTATYAYFLKSVPGFAIANVVTNASSLVPQENIITLQNVTDIFDKEEEALERSELLSVLRLKPETIITTIPPELPETTTILYLDYFDGDFNATNSSRRLIRSADFEDNFNITDDYFDFTNTGNSPDFEVDSNQTDFLNYDVFNETTQDNTEPPVLIDLDEILNPLEDNPEIHKKILVPVPKQKKKQIPLDPADITFGLRIFRSFGNSSYSVDAYWRSLPGRDSKQCIGNIRRTVSFVGTILLYFLLPETEGRSLSDIEKEFSGNRNKQPKESEDKNVEDETPPNARNNLQQMVSSGETMWTIPTDRLNFDASRLANGRDLKQTRTRWDCGEDNKAFTTDEFRQNTTKL</sequence>
<proteinExistence type="predicted"/>
<feature type="transmembrane region" description="Helical" evidence="6">
    <location>
        <begin position="306"/>
        <end position="324"/>
    </location>
</feature>
<feature type="region of interest" description="Disordered" evidence="5">
    <location>
        <begin position="649"/>
        <end position="677"/>
    </location>
</feature>
<dbReference type="InterPro" id="IPR050549">
    <property type="entry name" value="MFS_Trehalose_Transporter"/>
</dbReference>
<evidence type="ECO:0000256" key="2">
    <source>
        <dbReference type="ARBA" id="ARBA00022692"/>
    </source>
</evidence>
<evidence type="ECO:0000313" key="9">
    <source>
        <dbReference type="Proteomes" id="UP000594454"/>
    </source>
</evidence>
<dbReference type="PROSITE" id="PS50850">
    <property type="entry name" value="MFS"/>
    <property type="match status" value="1"/>
</dbReference>
<evidence type="ECO:0000256" key="6">
    <source>
        <dbReference type="SAM" id="Phobius"/>
    </source>
</evidence>
<dbReference type="InParanoid" id="A0A7R8V4R2"/>
<feature type="transmembrane region" description="Helical" evidence="6">
    <location>
        <begin position="213"/>
        <end position="234"/>
    </location>
</feature>
<keyword evidence="3 6" id="KW-1133">Transmembrane helix</keyword>
<dbReference type="PANTHER" id="PTHR48021:SF39">
    <property type="entry name" value="MAJOR FACILITATOR SUPERFAMILY (MFS) PROFILE DOMAIN-CONTAINING PROTEIN"/>
    <property type="match status" value="1"/>
</dbReference>
<keyword evidence="2 6" id="KW-0812">Transmembrane</keyword>
<evidence type="ECO:0000256" key="1">
    <source>
        <dbReference type="ARBA" id="ARBA00004141"/>
    </source>
</evidence>
<dbReference type="InterPro" id="IPR020846">
    <property type="entry name" value="MFS_dom"/>
</dbReference>
<feature type="transmembrane region" description="Helical" evidence="6">
    <location>
        <begin position="131"/>
        <end position="148"/>
    </location>
</feature>
<organism evidence="8 9">
    <name type="scientific">Hermetia illucens</name>
    <name type="common">Black soldier fly</name>
    <dbReference type="NCBI Taxonomy" id="343691"/>
    <lineage>
        <taxon>Eukaryota</taxon>
        <taxon>Metazoa</taxon>
        <taxon>Ecdysozoa</taxon>
        <taxon>Arthropoda</taxon>
        <taxon>Hexapoda</taxon>
        <taxon>Insecta</taxon>
        <taxon>Pterygota</taxon>
        <taxon>Neoptera</taxon>
        <taxon>Endopterygota</taxon>
        <taxon>Diptera</taxon>
        <taxon>Brachycera</taxon>
        <taxon>Stratiomyomorpha</taxon>
        <taxon>Stratiomyidae</taxon>
        <taxon>Hermetiinae</taxon>
        <taxon>Hermetia</taxon>
    </lineage>
</organism>
<dbReference type="PROSITE" id="PS00217">
    <property type="entry name" value="SUGAR_TRANSPORT_2"/>
    <property type="match status" value="1"/>
</dbReference>
<dbReference type="AlphaFoldDB" id="A0A7R8V4R2"/>
<gene>
    <name evidence="8" type="ORF">HERILL_LOCUS15189</name>
</gene>
<accession>A0A7R8V4R2</accession>
<dbReference type="Proteomes" id="UP000594454">
    <property type="component" value="Chromosome 6"/>
</dbReference>
<comment type="subcellular location">
    <subcellularLocation>
        <location evidence="1">Membrane</location>
        <topology evidence="1">Multi-pass membrane protein</topology>
    </subcellularLocation>
</comment>
<feature type="transmembrane region" description="Helical" evidence="6">
    <location>
        <begin position="347"/>
        <end position="369"/>
    </location>
</feature>
<dbReference type="OrthoDB" id="6133115at2759"/>
<feature type="transmembrane region" description="Helical" evidence="6">
    <location>
        <begin position="376"/>
        <end position="397"/>
    </location>
</feature>
<reference evidence="8 9" key="1">
    <citation type="submission" date="2020-11" db="EMBL/GenBank/DDBJ databases">
        <authorList>
            <person name="Wallbank WR R."/>
            <person name="Pardo Diaz C."/>
            <person name="Kozak K."/>
            <person name="Martin S."/>
            <person name="Jiggins C."/>
            <person name="Moest M."/>
            <person name="Warren A I."/>
            <person name="Generalovic N T."/>
            <person name="Byers J.R.P. K."/>
            <person name="Montejo-Kovacevich G."/>
            <person name="Yen C E."/>
        </authorList>
    </citation>
    <scope>NUCLEOTIDE SEQUENCE [LARGE SCALE GENOMIC DNA]</scope>
</reference>
<feature type="transmembrane region" description="Helical" evidence="6">
    <location>
        <begin position="189"/>
        <end position="207"/>
    </location>
</feature>
<dbReference type="FunCoup" id="A0A7R8V4R2">
    <property type="interactions" value="53"/>
</dbReference>
<evidence type="ECO:0000256" key="4">
    <source>
        <dbReference type="ARBA" id="ARBA00023136"/>
    </source>
</evidence>
<feature type="transmembrane region" description="Helical" evidence="6">
    <location>
        <begin position="64"/>
        <end position="83"/>
    </location>
</feature>
<feature type="transmembrane region" description="Helical" evidence="6">
    <location>
        <begin position="154"/>
        <end position="177"/>
    </location>
</feature>
<keyword evidence="4 6" id="KW-0472">Membrane</keyword>
<dbReference type="InterPro" id="IPR036259">
    <property type="entry name" value="MFS_trans_sf"/>
</dbReference>
<dbReference type="Gene3D" id="1.20.1250.20">
    <property type="entry name" value="MFS general substrate transporter like domains"/>
    <property type="match status" value="1"/>
</dbReference>
<dbReference type="PANTHER" id="PTHR48021">
    <property type="match status" value="1"/>
</dbReference>